<comment type="caution">
    <text evidence="2">The sequence shown here is derived from an EMBL/GenBank/DDBJ whole genome shotgun (WGS) entry which is preliminary data.</text>
</comment>
<dbReference type="Proteomes" id="UP000662259">
    <property type="component" value="Unassembled WGS sequence"/>
</dbReference>
<dbReference type="EMBL" id="WIEZ01000029">
    <property type="protein sequence ID" value="NKM49990.1"/>
    <property type="molecule type" value="Genomic_DNA"/>
</dbReference>
<reference evidence="2" key="1">
    <citation type="submission" date="2019-10" db="EMBL/GenBank/DDBJ databases">
        <title>Rhizobium leguminosarum symbiovar viciae collection.</title>
        <authorList>
            <person name="Boivin S."/>
            <person name="Lepetit M."/>
        </authorList>
    </citation>
    <scope>NUCLEOTIDE SEQUENCE</scope>
    <source>
        <strain evidence="2">L143</strain>
    </source>
</reference>
<organism evidence="2 3">
    <name type="scientific">Rhizobium leguminosarum bv. viciae</name>
    <dbReference type="NCBI Taxonomy" id="387"/>
    <lineage>
        <taxon>Bacteria</taxon>
        <taxon>Pseudomonadati</taxon>
        <taxon>Pseudomonadota</taxon>
        <taxon>Alphaproteobacteria</taxon>
        <taxon>Hyphomicrobiales</taxon>
        <taxon>Rhizobiaceae</taxon>
        <taxon>Rhizobium/Agrobacterium group</taxon>
        <taxon>Rhizobium</taxon>
    </lineage>
</organism>
<evidence type="ECO:0000313" key="2">
    <source>
        <dbReference type="EMBL" id="NKM49990.1"/>
    </source>
</evidence>
<proteinExistence type="predicted"/>
<dbReference type="AlphaFoldDB" id="A0A8I2H090"/>
<gene>
    <name evidence="2" type="ORF">GFL91_34740</name>
</gene>
<sequence length="109" mass="11927">MHEALGNLDMTSRETVLEGGSDDRPSLEIYADKIRDIAQNLAHRKRRVGLHPAYGVDDETPAAKEAVRIFFLSLRDHLTAILARVLPSEIAEELATVGLPATEFSSSGD</sequence>
<protein>
    <submittedName>
        <fullName evidence="2">Uncharacterized protein</fullName>
    </submittedName>
</protein>
<feature type="compositionally biased region" description="Basic and acidic residues" evidence="1">
    <location>
        <begin position="11"/>
        <end position="24"/>
    </location>
</feature>
<accession>A0A8I2H090</accession>
<dbReference type="RefSeq" id="WP_168277428.1">
    <property type="nucleotide sequence ID" value="NZ_WIEZ01000029.1"/>
</dbReference>
<evidence type="ECO:0000256" key="1">
    <source>
        <dbReference type="SAM" id="MobiDB-lite"/>
    </source>
</evidence>
<evidence type="ECO:0000313" key="3">
    <source>
        <dbReference type="Proteomes" id="UP000662259"/>
    </source>
</evidence>
<name>A0A8I2H090_RHILV</name>
<feature type="region of interest" description="Disordered" evidence="1">
    <location>
        <begin position="1"/>
        <end position="24"/>
    </location>
</feature>